<evidence type="ECO:0000256" key="1">
    <source>
        <dbReference type="SAM" id="MobiDB-lite"/>
    </source>
</evidence>
<evidence type="ECO:0000313" key="2">
    <source>
        <dbReference type="EMBL" id="BCY25944.1"/>
    </source>
</evidence>
<dbReference type="Proteomes" id="UP000825072">
    <property type="component" value="Chromosome 1"/>
</dbReference>
<reference evidence="2" key="1">
    <citation type="submission" date="2021-06" db="EMBL/GenBank/DDBJ databases">
        <title>Genome sequence of Cutibacterium modestum strain KB17-24694.</title>
        <authorList>
            <person name="Dekio I."/>
            <person name="Asahina A."/>
            <person name="Nishida M."/>
        </authorList>
    </citation>
    <scope>NUCLEOTIDE SEQUENCE</scope>
    <source>
        <strain evidence="2">KB17-24694</strain>
    </source>
</reference>
<protein>
    <submittedName>
        <fullName evidence="2">Uncharacterized protein</fullName>
    </submittedName>
</protein>
<evidence type="ECO:0000313" key="3">
    <source>
        <dbReference type="Proteomes" id="UP000825072"/>
    </source>
</evidence>
<name>A0AAD1NWN7_9ACTN</name>
<dbReference type="AlphaFoldDB" id="A0AAD1NWN7"/>
<feature type="region of interest" description="Disordered" evidence="1">
    <location>
        <begin position="50"/>
        <end position="69"/>
    </location>
</feature>
<dbReference type="EMBL" id="AP024747">
    <property type="protein sequence ID" value="BCY25944.1"/>
    <property type="molecule type" value="Genomic_DNA"/>
</dbReference>
<accession>A0AAD1NWN7</accession>
<proteinExistence type="predicted"/>
<sequence>MQQGHLPRLHEDSDIIQDKIVIVSGREIMAYFRNCDRFAANSCHLSVGGEVTRESLSTQHPRPKAKDDA</sequence>
<organism evidence="2 3">
    <name type="scientific">Cutibacterium modestum</name>
    <dbReference type="NCBI Taxonomy" id="2559073"/>
    <lineage>
        <taxon>Bacteria</taxon>
        <taxon>Bacillati</taxon>
        <taxon>Actinomycetota</taxon>
        <taxon>Actinomycetes</taxon>
        <taxon>Propionibacteriales</taxon>
        <taxon>Propionibacteriaceae</taxon>
        <taxon>Cutibacterium</taxon>
    </lineage>
</organism>
<gene>
    <name evidence="2" type="ORF">KB1_19340</name>
</gene>